<feature type="transmembrane region" description="Helical" evidence="7">
    <location>
        <begin position="276"/>
        <end position="296"/>
    </location>
</feature>
<dbReference type="InterPro" id="IPR025857">
    <property type="entry name" value="MacB_PCD"/>
</dbReference>
<dbReference type="EMBL" id="BAAAGE010000004">
    <property type="protein sequence ID" value="GAA0730149.1"/>
    <property type="molecule type" value="Genomic_DNA"/>
</dbReference>
<feature type="domain" description="MacB-like periplasmic core" evidence="9">
    <location>
        <begin position="20"/>
        <end position="237"/>
    </location>
</feature>
<evidence type="ECO:0000256" key="3">
    <source>
        <dbReference type="ARBA" id="ARBA00022692"/>
    </source>
</evidence>
<keyword evidence="2" id="KW-1003">Cell membrane</keyword>
<gene>
    <name evidence="10" type="ORF">GCM10009430_41120</name>
</gene>
<feature type="transmembrane region" description="Helical" evidence="7">
    <location>
        <begin position="21"/>
        <end position="41"/>
    </location>
</feature>
<evidence type="ECO:0000256" key="7">
    <source>
        <dbReference type="SAM" id="Phobius"/>
    </source>
</evidence>
<evidence type="ECO:0000256" key="5">
    <source>
        <dbReference type="ARBA" id="ARBA00023136"/>
    </source>
</evidence>
<dbReference type="InterPro" id="IPR003838">
    <property type="entry name" value="ABC3_permease_C"/>
</dbReference>
<reference evidence="11" key="1">
    <citation type="journal article" date="2019" name="Int. J. Syst. Evol. Microbiol.">
        <title>The Global Catalogue of Microorganisms (GCM) 10K type strain sequencing project: providing services to taxonomists for standard genome sequencing and annotation.</title>
        <authorList>
            <consortium name="The Broad Institute Genomics Platform"/>
            <consortium name="The Broad Institute Genome Sequencing Center for Infectious Disease"/>
            <person name="Wu L."/>
            <person name="Ma J."/>
        </authorList>
    </citation>
    <scope>NUCLEOTIDE SEQUENCE [LARGE SCALE GENOMIC DNA]</scope>
    <source>
        <strain evidence="11">JCM 15974</strain>
    </source>
</reference>
<comment type="subcellular location">
    <subcellularLocation>
        <location evidence="1">Cell membrane</location>
        <topology evidence="1">Multi-pass membrane protein</topology>
    </subcellularLocation>
</comment>
<comment type="caution">
    <text evidence="10">The sequence shown here is derived from an EMBL/GenBank/DDBJ whole genome shotgun (WGS) entry which is preliminary data.</text>
</comment>
<comment type="similarity">
    <text evidence="6">Belongs to the ABC-4 integral membrane protein family.</text>
</comment>
<evidence type="ECO:0000313" key="11">
    <source>
        <dbReference type="Proteomes" id="UP001501758"/>
    </source>
</evidence>
<evidence type="ECO:0000259" key="8">
    <source>
        <dbReference type="Pfam" id="PF02687"/>
    </source>
</evidence>
<dbReference type="Pfam" id="PF12704">
    <property type="entry name" value="MacB_PCD"/>
    <property type="match status" value="2"/>
</dbReference>
<proteinExistence type="inferred from homology"/>
<keyword evidence="5 7" id="KW-0472">Membrane</keyword>
<protein>
    <submittedName>
        <fullName evidence="10">ABC transporter permease</fullName>
    </submittedName>
</protein>
<evidence type="ECO:0000259" key="9">
    <source>
        <dbReference type="Pfam" id="PF12704"/>
    </source>
</evidence>
<keyword evidence="11" id="KW-1185">Reference proteome</keyword>
<feature type="domain" description="ABC3 transporter permease C-terminal" evidence="8">
    <location>
        <begin position="282"/>
        <end position="395"/>
    </location>
</feature>
<sequence length="784" mass="87548">MITNYIKVAFRSLLKNKGYSFLNIFGLAIGITCASLIFLWVEDEVSFNKDFARQDHIYYTPTNQNYEEEWRTFYSTPGPLAQAMKDEIPGVIRATRSSSEERLFTVGDRAINRTGRYADADFLDIFSLEFIEGSIKGAFENPEAIVVTQETAELLFGKNEKVLGKTVKLNNKDNYLITGVVKNLPENVSFPFDWVAPFERYRNGAEWMTEYGSNFSDTFVELSPEANVAEVDEKVKALIPAKDAESDTYAFLHPMKDWYLRSKFEEGKKVGGKITYVRLFSLIALIILLIACINFMNLSTARSEKRANEVGVRKAIGSSRSRLIIQFVSESMMMACFAAIISVILLVVLLPQFNLLIDKNLVLGLSKPSHIGILLVITVVCGLFAGLYPAFYLSSFRPVEVLKGIKVKSGSASFIRKGLVVGQFTISIVFIICTIIVYQQIQHAKNRELGYDKERLISMRVNDEIIDKFSVIQQDLIKSGYIHNAALCNSQILSGGNNGSGFTWQGGVNTQDVLLSFRNITASFFETTGMEIVEGRGFGTNVDADSTNVMISQSLAKLMKTDNPVGKKVNRGDDSYEIIGVVKDYIYDDMFDTSDPVLFINNPNFARYMYIKTQQGTPIDQAISGIGEVLKKHNPAFPFEYTFVDEAFDAKFKSEQLIGELSRIFALLAIFISCLGLFGLAAYTAEQRSKEIGVRKVLGASVTGIVKLLSKDFLKLVCIAILLAVPLAWFFMNNWLQDYAYRIEINWIVFVIAGIVAILIALATVSFQAVKAAIANPINSLKTE</sequence>
<dbReference type="PANTHER" id="PTHR30572:SF4">
    <property type="entry name" value="ABC TRANSPORTER PERMEASE YTRF"/>
    <property type="match status" value="1"/>
</dbReference>
<dbReference type="Proteomes" id="UP001501758">
    <property type="component" value="Unassembled WGS sequence"/>
</dbReference>
<evidence type="ECO:0000256" key="4">
    <source>
        <dbReference type="ARBA" id="ARBA00022989"/>
    </source>
</evidence>
<feature type="transmembrane region" description="Helical" evidence="7">
    <location>
        <begin position="323"/>
        <end position="350"/>
    </location>
</feature>
<organism evidence="10 11">
    <name type="scientific">Aquimarina litoralis</name>
    <dbReference type="NCBI Taxonomy" id="584605"/>
    <lineage>
        <taxon>Bacteria</taxon>
        <taxon>Pseudomonadati</taxon>
        <taxon>Bacteroidota</taxon>
        <taxon>Flavobacteriia</taxon>
        <taxon>Flavobacteriales</taxon>
        <taxon>Flavobacteriaceae</taxon>
        <taxon>Aquimarina</taxon>
    </lineage>
</organism>
<feature type="transmembrane region" description="Helical" evidence="7">
    <location>
        <begin position="664"/>
        <end position="685"/>
    </location>
</feature>
<feature type="transmembrane region" description="Helical" evidence="7">
    <location>
        <begin position="414"/>
        <end position="438"/>
    </location>
</feature>
<keyword evidence="4 7" id="KW-1133">Transmembrane helix</keyword>
<dbReference type="InterPro" id="IPR050250">
    <property type="entry name" value="Macrolide_Exporter_MacB"/>
</dbReference>
<name>A0ABP3UFQ5_9FLAO</name>
<dbReference type="PANTHER" id="PTHR30572">
    <property type="entry name" value="MEMBRANE COMPONENT OF TRANSPORTER-RELATED"/>
    <property type="match status" value="1"/>
</dbReference>
<evidence type="ECO:0000256" key="1">
    <source>
        <dbReference type="ARBA" id="ARBA00004651"/>
    </source>
</evidence>
<keyword evidence="3 7" id="KW-0812">Transmembrane</keyword>
<feature type="domain" description="MacB-like periplasmic core" evidence="9">
    <location>
        <begin position="503"/>
        <end position="626"/>
    </location>
</feature>
<feature type="transmembrane region" description="Helical" evidence="7">
    <location>
        <begin position="713"/>
        <end position="732"/>
    </location>
</feature>
<dbReference type="RefSeq" id="WP_343914123.1">
    <property type="nucleotide sequence ID" value="NZ_BAAAGE010000004.1"/>
</dbReference>
<evidence type="ECO:0000256" key="2">
    <source>
        <dbReference type="ARBA" id="ARBA00022475"/>
    </source>
</evidence>
<evidence type="ECO:0000256" key="6">
    <source>
        <dbReference type="ARBA" id="ARBA00038076"/>
    </source>
</evidence>
<feature type="transmembrane region" description="Helical" evidence="7">
    <location>
        <begin position="370"/>
        <end position="393"/>
    </location>
</feature>
<accession>A0ABP3UFQ5</accession>
<evidence type="ECO:0000313" key="10">
    <source>
        <dbReference type="EMBL" id="GAA0730149.1"/>
    </source>
</evidence>
<feature type="domain" description="ABC3 transporter permease C-terminal" evidence="8">
    <location>
        <begin position="664"/>
        <end position="776"/>
    </location>
</feature>
<dbReference type="Pfam" id="PF02687">
    <property type="entry name" value="FtsX"/>
    <property type="match status" value="2"/>
</dbReference>
<feature type="transmembrane region" description="Helical" evidence="7">
    <location>
        <begin position="747"/>
        <end position="770"/>
    </location>
</feature>